<dbReference type="InterPro" id="IPR008922">
    <property type="entry name" value="Di-copper_centre_dom_sf"/>
</dbReference>
<keyword evidence="2" id="KW-0186">Copper</keyword>
<dbReference type="PROSITE" id="PS00497">
    <property type="entry name" value="TYROSINASE_1"/>
    <property type="match status" value="1"/>
</dbReference>
<keyword evidence="6" id="KW-1185">Reference proteome</keyword>
<dbReference type="InterPro" id="IPR002227">
    <property type="entry name" value="Tyrosinase_Cu-bd"/>
</dbReference>
<dbReference type="GO" id="GO:0046872">
    <property type="term" value="F:metal ion binding"/>
    <property type="evidence" value="ECO:0007669"/>
    <property type="project" value="UniProtKB-KW"/>
</dbReference>
<evidence type="ECO:0000256" key="2">
    <source>
        <dbReference type="ARBA" id="ARBA00023008"/>
    </source>
</evidence>
<dbReference type="EMBL" id="DAKRPA010000288">
    <property type="protein sequence ID" value="DAZ93829.1"/>
    <property type="molecule type" value="Genomic_DNA"/>
</dbReference>
<dbReference type="PANTHER" id="PTHR11474">
    <property type="entry name" value="TYROSINASE FAMILY MEMBER"/>
    <property type="match status" value="1"/>
</dbReference>
<dbReference type="PANTHER" id="PTHR11474:SF126">
    <property type="entry name" value="TYROSINASE-LIKE PROTEIN TYR-1-RELATED"/>
    <property type="match status" value="1"/>
</dbReference>
<dbReference type="PRINTS" id="PR00092">
    <property type="entry name" value="TYROSINASE"/>
</dbReference>
<dbReference type="PROSITE" id="PS00498">
    <property type="entry name" value="TYROSINASE_2"/>
    <property type="match status" value="1"/>
</dbReference>
<accession>A0AAV2YL68</accession>
<dbReference type="Gene3D" id="1.10.1280.10">
    <property type="entry name" value="Di-copper center containing domain from catechol oxidase"/>
    <property type="match status" value="2"/>
</dbReference>
<dbReference type="SUPFAM" id="SSF48056">
    <property type="entry name" value="Di-copper centre-containing domain"/>
    <property type="match status" value="1"/>
</dbReference>
<dbReference type="Pfam" id="PF00264">
    <property type="entry name" value="Tyrosinase"/>
    <property type="match status" value="2"/>
</dbReference>
<dbReference type="GO" id="GO:0016491">
    <property type="term" value="F:oxidoreductase activity"/>
    <property type="evidence" value="ECO:0007669"/>
    <property type="project" value="InterPro"/>
</dbReference>
<evidence type="ECO:0000313" key="5">
    <source>
        <dbReference type="EMBL" id="DAZ93829.1"/>
    </source>
</evidence>
<sequence>MDRGLHIKFIQMHTEYFSELEAHRQCMFIYWHRRFLLGYENMLRSLGKTYECVTIPVWDHLNHKCGQWGKSVNLMIYNQTIDLPDGGACITRGSPFNDYPGDAYLSSVMAQIFPPSWKWIDFANGIERGVHNTVHGYIDGVMSYFESPADPLFYTHHAFVDAAQTIYLKCAFQITNNRKLTVQEKVSDKVWQSCERRPQNSGKFFQPNDVITMRVTDTNGRWVDVNTQGNTLYTYFKDLPRTFGEYIDAKDLGVYSYTYSFSPNSNLYILWDKCQNAPNVRSLSPSLLAEDKDHSWEDLKPVWKGKSTCPSRVHKWNVAIYSAAVLSGYTEVAAREMLEIITCVHKNECISPTQDYAPVFRRNFGVMGHSRCYTLLDMLRKGDKVIGVPHWREITEKFLPCPRKEGLVAYTQDDTDDTDASVVM</sequence>
<evidence type="ECO:0000313" key="6">
    <source>
        <dbReference type="Proteomes" id="UP001146120"/>
    </source>
</evidence>
<feature type="domain" description="Tyrosinase copper-binding" evidence="3">
    <location>
        <begin position="23"/>
        <end position="40"/>
    </location>
</feature>
<reference evidence="5" key="2">
    <citation type="journal article" date="2023" name="Microbiol Resour">
        <title>Decontamination and Annotation of the Draft Genome Sequence of the Oomycete Lagenidium giganteum ARSEF 373.</title>
        <authorList>
            <person name="Morgan W.R."/>
            <person name="Tartar A."/>
        </authorList>
    </citation>
    <scope>NUCLEOTIDE SEQUENCE</scope>
    <source>
        <strain evidence="5">ARSEF 373</strain>
    </source>
</reference>
<feature type="domain" description="Tyrosinase copper-binding" evidence="4">
    <location>
        <begin position="150"/>
        <end position="161"/>
    </location>
</feature>
<protein>
    <recommendedName>
        <fullName evidence="3 4">Tyrosinase copper-binding domain-containing protein</fullName>
    </recommendedName>
</protein>
<comment type="caution">
    <text evidence="5">The sequence shown here is derived from an EMBL/GenBank/DDBJ whole genome shotgun (WGS) entry which is preliminary data.</text>
</comment>
<gene>
    <name evidence="5" type="ORF">N0F65_009337</name>
</gene>
<reference evidence="5" key="1">
    <citation type="submission" date="2022-11" db="EMBL/GenBank/DDBJ databases">
        <authorList>
            <person name="Morgan W.R."/>
            <person name="Tartar A."/>
        </authorList>
    </citation>
    <scope>NUCLEOTIDE SEQUENCE</scope>
    <source>
        <strain evidence="5">ARSEF 373</strain>
    </source>
</reference>
<evidence type="ECO:0000259" key="3">
    <source>
        <dbReference type="PROSITE" id="PS00497"/>
    </source>
</evidence>
<keyword evidence="1" id="KW-0479">Metal-binding</keyword>
<dbReference type="InterPro" id="IPR050316">
    <property type="entry name" value="Tyrosinase/Hemocyanin"/>
</dbReference>
<proteinExistence type="predicted"/>
<organism evidence="5 6">
    <name type="scientific">Lagenidium giganteum</name>
    <dbReference type="NCBI Taxonomy" id="4803"/>
    <lineage>
        <taxon>Eukaryota</taxon>
        <taxon>Sar</taxon>
        <taxon>Stramenopiles</taxon>
        <taxon>Oomycota</taxon>
        <taxon>Peronosporomycetes</taxon>
        <taxon>Pythiales</taxon>
        <taxon>Pythiaceae</taxon>
    </lineage>
</organism>
<dbReference type="AlphaFoldDB" id="A0AAV2YL68"/>
<evidence type="ECO:0000256" key="1">
    <source>
        <dbReference type="ARBA" id="ARBA00022723"/>
    </source>
</evidence>
<dbReference type="Proteomes" id="UP001146120">
    <property type="component" value="Unassembled WGS sequence"/>
</dbReference>
<name>A0AAV2YL68_9STRA</name>
<evidence type="ECO:0000259" key="4">
    <source>
        <dbReference type="PROSITE" id="PS00498"/>
    </source>
</evidence>